<feature type="region of interest" description="Disordered" evidence="1">
    <location>
        <begin position="95"/>
        <end position="162"/>
    </location>
</feature>
<protein>
    <submittedName>
        <fullName evidence="2">Uncharacterized protein</fullName>
    </submittedName>
</protein>
<feature type="compositionally biased region" description="Polar residues" evidence="1">
    <location>
        <begin position="147"/>
        <end position="156"/>
    </location>
</feature>
<sequence length="162" mass="17440">MVVDGTTTMAGGANLHGMGRHQGDGAPSPSNLAISGRLLQILADHGPLTIGNTWNHAKVTHPRGAEGGTYLAGHQGPALLLFFLDHRYHHVPGLPRRASTPPPCLLCSPGSDQSLDPSAQALQQPTWVQVSGQHQEEELKHDHQEAPPQQQMSPSMKRQRLL</sequence>
<name>A0A8R7R7V5_TRIUA</name>
<feature type="compositionally biased region" description="Basic and acidic residues" evidence="1">
    <location>
        <begin position="134"/>
        <end position="145"/>
    </location>
</feature>
<evidence type="ECO:0000313" key="2">
    <source>
        <dbReference type="EnsemblPlants" id="TuG1812S0001354600.01.T01"/>
    </source>
</evidence>
<dbReference type="EnsemblPlants" id="TuG1812S0001354600.01.T01">
    <property type="protein sequence ID" value="TuG1812S0001354600.01.T01"/>
    <property type="gene ID" value="TuG1812S0001354600.01"/>
</dbReference>
<reference evidence="2" key="2">
    <citation type="submission" date="2022-06" db="UniProtKB">
        <authorList>
            <consortium name="EnsemblPlants"/>
        </authorList>
    </citation>
    <scope>IDENTIFICATION</scope>
</reference>
<proteinExistence type="predicted"/>
<evidence type="ECO:0000256" key="1">
    <source>
        <dbReference type="SAM" id="MobiDB-lite"/>
    </source>
</evidence>
<feature type="compositionally biased region" description="Polar residues" evidence="1">
    <location>
        <begin position="110"/>
        <end position="133"/>
    </location>
</feature>
<keyword evidence="3" id="KW-1185">Reference proteome</keyword>
<reference evidence="3" key="1">
    <citation type="journal article" date="2013" name="Nature">
        <title>Draft genome of the wheat A-genome progenitor Triticum urartu.</title>
        <authorList>
            <person name="Ling H.Q."/>
            <person name="Zhao S."/>
            <person name="Liu D."/>
            <person name="Wang J."/>
            <person name="Sun H."/>
            <person name="Zhang C."/>
            <person name="Fan H."/>
            <person name="Li D."/>
            <person name="Dong L."/>
            <person name="Tao Y."/>
            <person name="Gao C."/>
            <person name="Wu H."/>
            <person name="Li Y."/>
            <person name="Cui Y."/>
            <person name="Guo X."/>
            <person name="Zheng S."/>
            <person name="Wang B."/>
            <person name="Yu K."/>
            <person name="Liang Q."/>
            <person name="Yang W."/>
            <person name="Lou X."/>
            <person name="Chen J."/>
            <person name="Feng M."/>
            <person name="Jian J."/>
            <person name="Zhang X."/>
            <person name="Luo G."/>
            <person name="Jiang Y."/>
            <person name="Liu J."/>
            <person name="Wang Z."/>
            <person name="Sha Y."/>
            <person name="Zhang B."/>
            <person name="Wu H."/>
            <person name="Tang D."/>
            <person name="Shen Q."/>
            <person name="Xue P."/>
            <person name="Zou S."/>
            <person name="Wang X."/>
            <person name="Liu X."/>
            <person name="Wang F."/>
            <person name="Yang Y."/>
            <person name="An X."/>
            <person name="Dong Z."/>
            <person name="Zhang K."/>
            <person name="Zhang X."/>
            <person name="Luo M.C."/>
            <person name="Dvorak J."/>
            <person name="Tong Y."/>
            <person name="Wang J."/>
            <person name="Yang H."/>
            <person name="Li Z."/>
            <person name="Wang D."/>
            <person name="Zhang A."/>
            <person name="Wang J."/>
        </authorList>
    </citation>
    <scope>NUCLEOTIDE SEQUENCE</scope>
    <source>
        <strain evidence="3">cv. G1812</strain>
    </source>
</reference>
<dbReference type="Gramene" id="TuG1812S0001354600.01.T01">
    <property type="protein sequence ID" value="TuG1812S0001354600.01.T01"/>
    <property type="gene ID" value="TuG1812S0001354600.01"/>
</dbReference>
<dbReference type="Proteomes" id="UP000015106">
    <property type="component" value="Unassembled WGS sequence"/>
</dbReference>
<dbReference type="AlphaFoldDB" id="A0A8R7R7V5"/>
<accession>A0A8R7R7V5</accession>
<organism evidence="2 3">
    <name type="scientific">Triticum urartu</name>
    <name type="common">Red wild einkorn</name>
    <name type="synonym">Crithodium urartu</name>
    <dbReference type="NCBI Taxonomy" id="4572"/>
    <lineage>
        <taxon>Eukaryota</taxon>
        <taxon>Viridiplantae</taxon>
        <taxon>Streptophyta</taxon>
        <taxon>Embryophyta</taxon>
        <taxon>Tracheophyta</taxon>
        <taxon>Spermatophyta</taxon>
        <taxon>Magnoliopsida</taxon>
        <taxon>Liliopsida</taxon>
        <taxon>Poales</taxon>
        <taxon>Poaceae</taxon>
        <taxon>BOP clade</taxon>
        <taxon>Pooideae</taxon>
        <taxon>Triticodae</taxon>
        <taxon>Triticeae</taxon>
        <taxon>Triticinae</taxon>
        <taxon>Triticum</taxon>
    </lineage>
</organism>
<feature type="region of interest" description="Disordered" evidence="1">
    <location>
        <begin position="1"/>
        <end position="28"/>
    </location>
</feature>
<evidence type="ECO:0000313" key="3">
    <source>
        <dbReference type="Proteomes" id="UP000015106"/>
    </source>
</evidence>